<evidence type="ECO:0000313" key="2">
    <source>
        <dbReference type="EMBL" id="MBB5021983.1"/>
    </source>
</evidence>
<reference evidence="2 3" key="1">
    <citation type="submission" date="2020-08" db="EMBL/GenBank/DDBJ databases">
        <title>Genomic Encyclopedia of Type Strains, Phase IV (KMG-IV): sequencing the most valuable type-strain genomes for metagenomic binning, comparative biology and taxonomic classification.</title>
        <authorList>
            <person name="Goeker M."/>
        </authorList>
    </citation>
    <scope>NUCLEOTIDE SEQUENCE [LARGE SCALE GENOMIC DNA]</scope>
    <source>
        <strain evidence="2 3">DSM 22071</strain>
    </source>
</reference>
<dbReference type="InterPro" id="IPR021457">
    <property type="entry name" value="DUF3108"/>
</dbReference>
<sequence length="258" mass="29266">MTFAVHRFRFWFALAAILLSSITAYASNSLTACYNAYYIFKVGETCITYTLNDREELEVESFARSAGMVNAVRRFTEESRSVLSLDPMQPKSFYQRQSNRRGSRVHDYIFEGDQVNYTVARFNTDGSLRRIESDTQDLPGVFEPYSLSLFIQLTGEQRGELPLFFGGETGSVEFRERGTSTIEAAGETFRTKRLDIIPKARDEDGALSPEGNWRFWIDKETGLLVQMRISVAVGSATITLSDMSGNKRLLERIKLPPL</sequence>
<evidence type="ECO:0000313" key="3">
    <source>
        <dbReference type="Proteomes" id="UP000528322"/>
    </source>
</evidence>
<feature type="signal peptide" evidence="1">
    <location>
        <begin position="1"/>
        <end position="26"/>
    </location>
</feature>
<dbReference type="AlphaFoldDB" id="A0A7W7Y4M6"/>
<accession>A0A7W7Y4M6</accession>
<dbReference type="EMBL" id="JACHID010000007">
    <property type="protein sequence ID" value="MBB5021983.1"/>
    <property type="molecule type" value="Genomic_DNA"/>
</dbReference>
<proteinExistence type="predicted"/>
<evidence type="ECO:0008006" key="4">
    <source>
        <dbReference type="Google" id="ProtNLM"/>
    </source>
</evidence>
<dbReference type="PROSITE" id="PS51257">
    <property type="entry name" value="PROKAR_LIPOPROTEIN"/>
    <property type="match status" value="1"/>
</dbReference>
<dbReference type="Pfam" id="PF11306">
    <property type="entry name" value="DUF3108"/>
    <property type="match status" value="1"/>
</dbReference>
<comment type="caution">
    <text evidence="2">The sequence shown here is derived from an EMBL/GenBank/DDBJ whole genome shotgun (WGS) entry which is preliminary data.</text>
</comment>
<dbReference type="Proteomes" id="UP000528322">
    <property type="component" value="Unassembled WGS sequence"/>
</dbReference>
<organism evidence="2 3">
    <name type="scientific">Desulfurispira natronophila</name>
    <dbReference type="NCBI Taxonomy" id="682562"/>
    <lineage>
        <taxon>Bacteria</taxon>
        <taxon>Pseudomonadati</taxon>
        <taxon>Chrysiogenota</taxon>
        <taxon>Chrysiogenia</taxon>
        <taxon>Chrysiogenales</taxon>
        <taxon>Chrysiogenaceae</taxon>
        <taxon>Desulfurispira</taxon>
    </lineage>
</organism>
<feature type="chain" id="PRO_5031118173" description="DUF3108 domain-containing protein" evidence="1">
    <location>
        <begin position="27"/>
        <end position="258"/>
    </location>
</feature>
<protein>
    <recommendedName>
        <fullName evidence="4">DUF3108 domain-containing protein</fullName>
    </recommendedName>
</protein>
<keyword evidence="1" id="KW-0732">Signal</keyword>
<dbReference type="RefSeq" id="WP_183731662.1">
    <property type="nucleotide sequence ID" value="NZ_JACHID010000007.1"/>
</dbReference>
<evidence type="ECO:0000256" key="1">
    <source>
        <dbReference type="SAM" id="SignalP"/>
    </source>
</evidence>
<name>A0A7W7Y4M6_9BACT</name>
<keyword evidence="3" id="KW-1185">Reference proteome</keyword>
<gene>
    <name evidence="2" type="ORF">HNR37_001300</name>
</gene>